<feature type="compositionally biased region" description="Low complexity" evidence="1">
    <location>
        <begin position="560"/>
        <end position="570"/>
    </location>
</feature>
<feature type="region of interest" description="Disordered" evidence="1">
    <location>
        <begin position="608"/>
        <end position="816"/>
    </location>
</feature>
<feature type="region of interest" description="Disordered" evidence="1">
    <location>
        <begin position="470"/>
        <end position="594"/>
    </location>
</feature>
<feature type="compositionally biased region" description="Polar residues" evidence="1">
    <location>
        <begin position="667"/>
        <end position="688"/>
    </location>
</feature>
<reference evidence="3 4" key="1">
    <citation type="submission" date="2020-04" db="EMBL/GenBank/DDBJ databases">
        <title>Paraburkholderia sp. RP-4-7 isolated from soil.</title>
        <authorList>
            <person name="Dahal R.H."/>
        </authorList>
    </citation>
    <scope>NUCLEOTIDE SEQUENCE [LARGE SCALE GENOMIC DNA]</scope>
    <source>
        <strain evidence="3 4">RP-4-7</strain>
    </source>
</reference>
<keyword evidence="4" id="KW-1185">Reference proteome</keyword>
<protein>
    <submittedName>
        <fullName evidence="3">Fimbrial protein FimV</fullName>
    </submittedName>
</protein>
<feature type="compositionally biased region" description="Polar residues" evidence="1">
    <location>
        <begin position="786"/>
        <end position="803"/>
    </location>
</feature>
<keyword evidence="2" id="KW-0732">Signal</keyword>
<evidence type="ECO:0000256" key="1">
    <source>
        <dbReference type="SAM" id="MobiDB-lite"/>
    </source>
</evidence>
<evidence type="ECO:0000256" key="2">
    <source>
        <dbReference type="SAM" id="SignalP"/>
    </source>
</evidence>
<dbReference type="NCBIfam" id="TIGR03504">
    <property type="entry name" value="FimV_Cterm"/>
    <property type="match status" value="1"/>
</dbReference>
<evidence type="ECO:0000313" key="4">
    <source>
        <dbReference type="Proteomes" id="UP000544134"/>
    </source>
</evidence>
<comment type="caution">
    <text evidence="3">The sequence shown here is derived from an EMBL/GenBank/DDBJ whole genome shotgun (WGS) entry which is preliminary data.</text>
</comment>
<sequence length="919" mass="91222">MNLRLSSLRAMFMHQGTGRLTAVAALALALAGAGVGSAVAAPGDAASAPEGASVSYAAGSQYTVRPGQSLNDVAIAVTQSRDKGTLARASRALFDANPNAFMSHDPSRMRVGAQLTIPALDASGAPAASAPVAGAASAAPSAATIAPAAAPNAAAVGAASGVAQVNAAAASAASAAARAAAPATSAVSGAASSTAEVSPAAPGSSTAAGAVSTAPVAGSQAAGALPGSGAHVWTGAIQPSASEAAEGASASATAGAPATGTTQQASQPRAQVSSLQQLLALKNRVLMELQKHGIGGSPVATVTPSTNSAQPAAGVSSAAAVSGHGGAANSTSNDAGISQTNLSVAAAIGAALVVLLAALRSRRRKRAAVAAAEGSLAADAAAASARAAGSQDVVSTHDASDASDVAAAGHAATLATADREGAEGNAAAREVAQRVAAEREAEIRAAAAREAAQREAAEREIAERAEAERLAAERAEADRAAAENAEADSSVTPHTAAEGAEAERTEAEQAAAERAAAERAAAEQEAAAHQPLTDWRAQDPNASQHASQESHPAPAPIEPAEPNSEIEPAAQSGSTSEPLPAAHHENLDGATTAASLAAAAELGAEALPLTPLEPVNETFQQEAPPHRLQWDDEPASAAPATSLAESANEPLAETQNRLDTPAPAIDFTQQQVESHTTSPFGQPYSETSAHPVPDTSVPAVPTAQEDAAHVEPTYQPADEPQSQPHQQVETATPDGAPNFEPAPVAQIQPALSVPTEFPRDAVDAFSSLDMPLPPRIESTDDATISAPGSLSTQPVASPETTARQAVAPHDPDDAPHIADEISVGTAGHAAVAGLGAAGFGALKLDFDLELPPSPAQPLPAFTRADLSRIARNKLDLAAEYIDLGDLSGARVLINEVIEANDPATRTEARALLSTLAPLS</sequence>
<accession>A0A848IGP6</accession>
<feature type="chain" id="PRO_5032725029" evidence="2">
    <location>
        <begin position="41"/>
        <end position="919"/>
    </location>
</feature>
<dbReference type="InterPro" id="IPR038440">
    <property type="entry name" value="FimV_C_sf"/>
</dbReference>
<proteinExistence type="predicted"/>
<dbReference type="AlphaFoldDB" id="A0A848IGP6"/>
<dbReference type="InterPro" id="IPR020011">
    <property type="entry name" value="FimV_C"/>
</dbReference>
<dbReference type="Gene3D" id="1.20.58.2200">
    <property type="match status" value="1"/>
</dbReference>
<organism evidence="3 4">
    <name type="scientific">Paraburkholderia polaris</name>
    <dbReference type="NCBI Taxonomy" id="2728848"/>
    <lineage>
        <taxon>Bacteria</taxon>
        <taxon>Pseudomonadati</taxon>
        <taxon>Pseudomonadota</taxon>
        <taxon>Betaproteobacteria</taxon>
        <taxon>Burkholderiales</taxon>
        <taxon>Burkholderiaceae</taxon>
        <taxon>Paraburkholderia</taxon>
    </lineage>
</organism>
<dbReference type="EMBL" id="JABBGJ010000021">
    <property type="protein sequence ID" value="NMM00313.1"/>
    <property type="molecule type" value="Genomic_DNA"/>
</dbReference>
<feature type="region of interest" description="Disordered" evidence="1">
    <location>
        <begin position="241"/>
        <end position="269"/>
    </location>
</feature>
<feature type="signal peptide" evidence="2">
    <location>
        <begin position="1"/>
        <end position="40"/>
    </location>
</feature>
<feature type="compositionally biased region" description="Basic and acidic residues" evidence="1">
    <location>
        <begin position="470"/>
        <end position="481"/>
    </location>
</feature>
<evidence type="ECO:0000313" key="3">
    <source>
        <dbReference type="EMBL" id="NMM00313.1"/>
    </source>
</evidence>
<feature type="compositionally biased region" description="Polar residues" evidence="1">
    <location>
        <begin position="720"/>
        <end position="730"/>
    </location>
</feature>
<dbReference type="Proteomes" id="UP000544134">
    <property type="component" value="Unassembled WGS sequence"/>
</dbReference>
<gene>
    <name evidence="3" type="ORF">HHL24_20520</name>
</gene>
<name>A0A848IGP6_9BURK</name>